<sequence>MKHAKAIDPKKYLDLIDEFKKDKKYIIAQNSLAQASILDVVTDPQSLEQHPFVFSNDIQNEALSVTNQAQSGRCWLFATYNIVRDHVVKKYQMKNFEFSQSYSAFWDKFERTNSFLNKVIKTSKQSLTEREVDELMMRGFGGDGGFFEYGVEIIKKYGAVPVEVMPDSVTAKQTHYINILLDRSLKIAASEIRNQHHNLAKQKQIKEQALKEVLTILTRCYGPIPTKFDFVYQTTVKKEKVTKCLSFESPQEFWNKFVQFDFDDYLDIINFNAKHVQFNQLYQLEDTKSIYEANDIVALNVAKPILKLAALSAIMDKQSIWFACQYGSAGDRRTGIFDFKAYDYDTLFGIEFNKNKVEMESVSQLISNHAMIFLGFNLNEKATKIKQAELVKNFSKLQKTPEQLFNALADSIVIDRWKVENSHGDKSGNKGFVTITDSWFNQFVSQVVVPKKSLKTFFEKYPLVDKTLATLLKKNNGYQLVIEKGLQTKPKLLSKYEPFIDLNLKHNYQIKGN</sequence>
<dbReference type="InterPro" id="IPR004134">
    <property type="entry name" value="Peptidase_C1B"/>
</dbReference>
<evidence type="ECO:0000256" key="1">
    <source>
        <dbReference type="ARBA" id="ARBA00022670"/>
    </source>
</evidence>
<evidence type="ECO:0000256" key="4">
    <source>
        <dbReference type="PIRNR" id="PIRNR005700"/>
    </source>
</evidence>
<dbReference type="Pfam" id="PF03051">
    <property type="entry name" value="Peptidase_C1_2"/>
    <property type="match status" value="2"/>
</dbReference>
<dbReference type="GO" id="GO:0070005">
    <property type="term" value="F:cysteine-type aminopeptidase activity"/>
    <property type="evidence" value="ECO:0007669"/>
    <property type="project" value="InterPro"/>
</dbReference>
<dbReference type="PANTHER" id="PTHR10363">
    <property type="entry name" value="BLEOMYCIN HYDROLASE"/>
    <property type="match status" value="1"/>
</dbReference>
<keyword evidence="4" id="KW-0031">Aminopeptidase</keyword>
<gene>
    <name evidence="6" type="ORF">MAMA39_04510</name>
</gene>
<dbReference type="RefSeq" id="WP_343251192.1">
    <property type="nucleotide sequence ID" value="NZ_HG937516.1"/>
</dbReference>
<dbReference type="GO" id="GO:0006508">
    <property type="term" value="P:proteolysis"/>
    <property type="evidence" value="ECO:0007669"/>
    <property type="project" value="UniProtKB-KW"/>
</dbReference>
<dbReference type="Gene3D" id="3.90.70.10">
    <property type="entry name" value="Cysteine proteinases"/>
    <property type="match status" value="1"/>
</dbReference>
<dbReference type="KEGG" id="mamp:MAMA39_04510"/>
<dbReference type="EMBL" id="HG937516">
    <property type="protein sequence ID" value="CDN40570.1"/>
    <property type="molecule type" value="Genomic_DNA"/>
</dbReference>
<dbReference type="GO" id="GO:0005737">
    <property type="term" value="C:cytoplasm"/>
    <property type="evidence" value="ECO:0007669"/>
    <property type="project" value="TreeGrafter"/>
</dbReference>
<dbReference type="SUPFAM" id="SSF54001">
    <property type="entry name" value="Cysteine proteinases"/>
    <property type="match status" value="1"/>
</dbReference>
<dbReference type="PROSITE" id="PS00139">
    <property type="entry name" value="THIOL_PROTEASE_CYS"/>
    <property type="match status" value="1"/>
</dbReference>
<keyword evidence="7" id="KW-1185">Reference proteome</keyword>
<proteinExistence type="inferred from homology"/>
<name>A0A292II57_9MOLU</name>
<evidence type="ECO:0000313" key="7">
    <source>
        <dbReference type="Proteomes" id="UP000261764"/>
    </source>
</evidence>
<dbReference type="Proteomes" id="UP000261764">
    <property type="component" value="Chromosome I"/>
</dbReference>
<feature type="active site" evidence="5">
    <location>
        <position position="369"/>
    </location>
</feature>
<keyword evidence="2 4" id="KW-0378">Hydrolase</keyword>
<dbReference type="GO" id="GO:0043418">
    <property type="term" value="P:homocysteine catabolic process"/>
    <property type="evidence" value="ECO:0007669"/>
    <property type="project" value="TreeGrafter"/>
</dbReference>
<keyword evidence="3 4" id="KW-0788">Thiol protease</keyword>
<dbReference type="GO" id="GO:0009636">
    <property type="term" value="P:response to toxic substance"/>
    <property type="evidence" value="ECO:0007669"/>
    <property type="project" value="TreeGrafter"/>
</dbReference>
<feature type="active site" evidence="5">
    <location>
        <position position="74"/>
    </location>
</feature>
<organism evidence="6 7">
    <name type="scientific">Mycoplasma amphoriforme A39</name>
    <dbReference type="NCBI Taxonomy" id="572419"/>
    <lineage>
        <taxon>Bacteria</taxon>
        <taxon>Bacillati</taxon>
        <taxon>Mycoplasmatota</taxon>
        <taxon>Mollicutes</taxon>
        <taxon>Mycoplasmataceae</taxon>
        <taxon>Mycoplasma</taxon>
    </lineage>
</organism>
<keyword evidence="1 4" id="KW-0645">Protease</keyword>
<evidence type="ECO:0000256" key="5">
    <source>
        <dbReference type="PIRSR" id="PIRSR005700-1"/>
    </source>
</evidence>
<dbReference type="InterPro" id="IPR000169">
    <property type="entry name" value="Pept_cys_AS"/>
</dbReference>
<protein>
    <recommendedName>
        <fullName evidence="4">Aminopeptidase</fullName>
    </recommendedName>
</protein>
<feature type="active site" evidence="5">
    <location>
        <position position="421"/>
    </location>
</feature>
<evidence type="ECO:0000256" key="3">
    <source>
        <dbReference type="ARBA" id="ARBA00022807"/>
    </source>
</evidence>
<dbReference type="AlphaFoldDB" id="A0A292II57"/>
<accession>A0A292II57</accession>
<dbReference type="PANTHER" id="PTHR10363:SF2">
    <property type="entry name" value="BLEOMYCIN HYDROLASE"/>
    <property type="match status" value="1"/>
</dbReference>
<evidence type="ECO:0000256" key="2">
    <source>
        <dbReference type="ARBA" id="ARBA00022801"/>
    </source>
</evidence>
<dbReference type="InterPro" id="IPR038765">
    <property type="entry name" value="Papain-like_cys_pep_sf"/>
</dbReference>
<dbReference type="PIRSF" id="PIRSF005700">
    <property type="entry name" value="PepC"/>
    <property type="match status" value="1"/>
</dbReference>
<reference evidence="6 7" key="1">
    <citation type="journal article" date="2015" name="Clin. Infect. Dis.">
        <title>Genomic Investigations unmask Mycoplasma amphoriforme, a new respiratory pathogen.</title>
        <authorList>
            <person name="Gillespie S.H."/>
            <person name="Ling C.L."/>
            <person name="Oravcova K."/>
            <person name="Pinheiro M."/>
            <person name="Wells L."/>
            <person name="Bryant J.M."/>
            <person name="McHugh T.D."/>
            <person name="Bebear C."/>
            <person name="Webster D."/>
            <person name="Harris S.R."/>
            <person name="Seth-Smith H.M."/>
            <person name="Thomson N.R."/>
        </authorList>
    </citation>
    <scope>NUCLEOTIDE SEQUENCE [LARGE SCALE GENOMIC DNA]</scope>
    <source>
        <strain evidence="6 7">A39</strain>
    </source>
</reference>
<comment type="similarity">
    <text evidence="4">Belongs to the peptidase C1 family.</text>
</comment>
<evidence type="ECO:0000313" key="6">
    <source>
        <dbReference type="EMBL" id="CDN40570.1"/>
    </source>
</evidence>